<proteinExistence type="predicted"/>
<evidence type="ECO:0000313" key="4">
    <source>
        <dbReference type="Proteomes" id="UP000030755"/>
    </source>
</evidence>
<keyword evidence="4" id="KW-1185">Reference proteome</keyword>
<reference evidence="2 4" key="1">
    <citation type="journal article" date="2013" name="Curr. Biol.">
        <title>Shared signatures of parasitism and phylogenomics unite Cryptomycota and microsporidia.</title>
        <authorList>
            <person name="James T.Y."/>
            <person name="Pelin A."/>
            <person name="Bonen L."/>
            <person name="Ahrendt S."/>
            <person name="Sain D."/>
            <person name="Corradi N."/>
            <person name="Stajich J.E."/>
        </authorList>
    </citation>
    <scope>NUCLEOTIDE SEQUENCE [LARGE SCALE GENOMIC DNA]</scope>
    <source>
        <strain evidence="2">CSF55</strain>
        <strain evidence="2">CSF55</strain>
    </source>
</reference>
<reference evidence="5" key="2">
    <citation type="journal article" date="2018" name="Nat. Microbiol.">
        <title>Leveraging single-cell genomics to expand the fungal tree of life.</title>
        <authorList>
            <person name="Ahrendt S.R."/>
            <person name="Quandt C.A."/>
            <person name="Ciobanu D."/>
            <person name="Clum A."/>
            <person name="Salamov A."/>
            <person name="Andreopoulos B."/>
            <person name="Cheng J.F."/>
            <person name="Woyke T."/>
            <person name="Pelin A."/>
            <person name="Henrissat B."/>
            <person name="Reynolds N.K."/>
            <person name="Benny G.L."/>
            <person name="Smith M.E."/>
            <person name="James T.Y."/>
            <person name="Grigoriev I.V."/>
        </authorList>
    </citation>
    <scope>NUCLEOTIDE SEQUENCE [LARGE SCALE GENOMIC DNA]</scope>
    <source>
        <strain evidence="5">CSF55</strain>
    </source>
</reference>
<accession>A0A075ANS0</accession>
<evidence type="ECO:0000256" key="1">
    <source>
        <dbReference type="SAM" id="MobiDB-lite"/>
    </source>
</evidence>
<reference evidence="3" key="3">
    <citation type="submission" date="2018-08" db="EMBL/GenBank/DDBJ databases">
        <title>Leveraging single-cell genomics to expand the Fungal Tree of Life.</title>
        <authorList>
            <consortium name="DOE Joint Genome Institute"/>
            <person name="Ahrendt S.R."/>
            <person name="Quandt C.A."/>
            <person name="Ciobanu D."/>
            <person name="Clum A."/>
            <person name="Salamov A."/>
            <person name="Andreopoulos B."/>
            <person name="Cheng J.-F."/>
            <person name="Woyke T."/>
            <person name="Pelin A."/>
            <person name="Henrissat B."/>
            <person name="Reynolds N."/>
            <person name="Benny G.L."/>
            <person name="Smith M.E."/>
            <person name="James T.Y."/>
            <person name="Grigoriev I.V."/>
        </authorList>
    </citation>
    <scope>NUCLEOTIDE SEQUENCE</scope>
    <source>
        <strain evidence="3">CSF55</strain>
    </source>
</reference>
<organism evidence="2 4">
    <name type="scientific">Rozella allomycis (strain CSF55)</name>
    <dbReference type="NCBI Taxonomy" id="988480"/>
    <lineage>
        <taxon>Eukaryota</taxon>
        <taxon>Fungi</taxon>
        <taxon>Fungi incertae sedis</taxon>
        <taxon>Cryptomycota</taxon>
        <taxon>Cryptomycota incertae sedis</taxon>
        <taxon>Rozella</taxon>
    </lineage>
</organism>
<feature type="region of interest" description="Disordered" evidence="1">
    <location>
        <begin position="175"/>
        <end position="202"/>
    </location>
</feature>
<evidence type="ECO:0000313" key="3">
    <source>
        <dbReference type="EMBL" id="RKP20321.1"/>
    </source>
</evidence>
<dbReference type="Proteomes" id="UP000281549">
    <property type="component" value="Unassembled WGS sequence"/>
</dbReference>
<name>A0A075ANS0_ROZAC</name>
<dbReference type="HOGENOM" id="CLU_1355339_0_0_1"/>
<dbReference type="AlphaFoldDB" id="A0A075ANS0"/>
<dbReference type="EMBL" id="ML005082">
    <property type="protein sequence ID" value="RKP20321.1"/>
    <property type="molecule type" value="Genomic_DNA"/>
</dbReference>
<protein>
    <submittedName>
        <fullName evidence="2">Uncharacterized protein</fullName>
    </submittedName>
</protein>
<dbReference type="Proteomes" id="UP000030755">
    <property type="component" value="Unassembled WGS sequence"/>
</dbReference>
<sequence length="202" mass="23475">MGQTNVLAGKVLWRIQIIVPRRITDLNKVKNEPLYQESHQYMSWVTKVCLNWIFNEDITQFLNFMDILLIMYYKEANKKSLVDLIILTLRKIHKSKKKIVLKFIDYILSLDLSGASDIRDSEFFDWKTASEIFNLQWCSQLLNDIIDSLYNFDGTRDFLELDLMEILKSLKSNTRPPSGVGGRKVLPPIKSSKRPLTASVTI</sequence>
<evidence type="ECO:0000313" key="2">
    <source>
        <dbReference type="EMBL" id="EPZ31562.1"/>
    </source>
</evidence>
<gene>
    <name evidence="2" type="ORF">O9G_000038</name>
    <name evidence="3" type="ORF">ROZALSC1DRAFT_28184</name>
</gene>
<evidence type="ECO:0000313" key="5">
    <source>
        <dbReference type="Proteomes" id="UP000281549"/>
    </source>
</evidence>
<dbReference type="EMBL" id="KE561209">
    <property type="protein sequence ID" value="EPZ31562.1"/>
    <property type="molecule type" value="Genomic_DNA"/>
</dbReference>